<feature type="binding site" evidence="5">
    <location>
        <position position="46"/>
    </location>
    <ligand>
        <name>phosphate</name>
        <dbReference type="ChEBI" id="CHEBI:43474"/>
        <note>ligand shared between dimeric partners</note>
    </ligand>
</feature>
<name>A0A9D1JYV4_9FIRM</name>
<feature type="binding site" description="in other chain" evidence="5">
    <location>
        <position position="23"/>
    </location>
    <ligand>
        <name>phosphate</name>
        <dbReference type="ChEBI" id="CHEBI:43474"/>
        <note>ligand shared between dimeric partners</note>
    </ligand>
</feature>
<dbReference type="HAMAP" id="MF_01627">
    <property type="entry name" value="Pur_nucleosid_phosp"/>
    <property type="match status" value="1"/>
</dbReference>
<dbReference type="InterPro" id="IPR018016">
    <property type="entry name" value="Nucleoside_phosphorylase_CS"/>
</dbReference>
<comment type="catalytic activity">
    <reaction evidence="4">
        <text>uridine + phosphate = alpha-D-ribose 1-phosphate + uracil</text>
        <dbReference type="Rhea" id="RHEA:24388"/>
        <dbReference type="ChEBI" id="CHEBI:16704"/>
        <dbReference type="ChEBI" id="CHEBI:17568"/>
        <dbReference type="ChEBI" id="CHEBI:43474"/>
        <dbReference type="ChEBI" id="CHEBI:57720"/>
        <dbReference type="EC" id="2.4.2.3"/>
    </reaction>
</comment>
<dbReference type="GO" id="GO:0004850">
    <property type="term" value="F:uridine phosphorylase activity"/>
    <property type="evidence" value="ECO:0007669"/>
    <property type="project" value="UniProtKB-EC"/>
</dbReference>
<feature type="active site" description="Proton donor" evidence="5">
    <location>
        <position position="207"/>
    </location>
</feature>
<evidence type="ECO:0000259" key="6">
    <source>
        <dbReference type="Pfam" id="PF01048"/>
    </source>
</evidence>
<comment type="catalytic activity">
    <reaction evidence="5">
        <text>a purine 2'-deoxy-D-ribonucleoside + phosphate = a purine nucleobase + 2-deoxy-alpha-D-ribose 1-phosphate</text>
        <dbReference type="Rhea" id="RHEA:36431"/>
        <dbReference type="ChEBI" id="CHEBI:26386"/>
        <dbReference type="ChEBI" id="CHEBI:43474"/>
        <dbReference type="ChEBI" id="CHEBI:57259"/>
        <dbReference type="ChEBI" id="CHEBI:142361"/>
        <dbReference type="EC" id="2.4.2.1"/>
    </reaction>
</comment>
<dbReference type="EC" id="2.4.2.1" evidence="5"/>
<keyword evidence="3 5" id="KW-0808">Transferase</keyword>
<feature type="binding site" description="in other chain" evidence="5">
    <location>
        <begin position="90"/>
        <end position="93"/>
    </location>
    <ligand>
        <name>phosphate</name>
        <dbReference type="ChEBI" id="CHEBI:43474"/>
        <note>ligand shared between dimeric partners</note>
    </ligand>
</feature>
<dbReference type="NCBIfam" id="NF004489">
    <property type="entry name" value="PRK05819.1"/>
    <property type="match status" value="1"/>
</dbReference>
<comment type="caution">
    <text evidence="7">The sequence shown here is derived from an EMBL/GenBank/DDBJ whole genome shotgun (WGS) entry which is preliminary data.</text>
</comment>
<dbReference type="EMBL" id="DVJP01000018">
    <property type="protein sequence ID" value="HIS75576.1"/>
    <property type="molecule type" value="Genomic_DNA"/>
</dbReference>
<feature type="binding site" description="in other chain" evidence="5">
    <location>
        <begin position="206"/>
        <end position="207"/>
    </location>
    <ligand>
        <name>a purine D-ribonucleoside</name>
        <dbReference type="ChEBI" id="CHEBI:142355"/>
        <note>ligand shared between dimeric partners</note>
    </ligand>
</feature>
<feature type="domain" description="Nucleoside phosphorylase" evidence="6">
    <location>
        <begin position="18"/>
        <end position="223"/>
    </location>
</feature>
<evidence type="ECO:0000256" key="1">
    <source>
        <dbReference type="ARBA" id="ARBA00010456"/>
    </source>
</evidence>
<dbReference type="AlphaFoldDB" id="A0A9D1JYV4"/>
<dbReference type="Gene3D" id="3.40.50.1580">
    <property type="entry name" value="Nucleoside phosphorylase domain"/>
    <property type="match status" value="1"/>
</dbReference>
<evidence type="ECO:0000313" key="8">
    <source>
        <dbReference type="Proteomes" id="UP000824002"/>
    </source>
</evidence>
<accession>A0A9D1JYV4</accession>
<dbReference type="NCBIfam" id="TIGR00107">
    <property type="entry name" value="deoD"/>
    <property type="match status" value="1"/>
</dbReference>
<feature type="site" description="Important for catalytic activity" evidence="5">
    <location>
        <position position="220"/>
    </location>
</feature>
<comment type="similarity">
    <text evidence="1 5">Belongs to the PNP/UDP phosphorylase family.</text>
</comment>
<feature type="binding site" evidence="5">
    <location>
        <position position="7"/>
    </location>
    <ligand>
        <name>a purine D-ribonucleoside</name>
        <dbReference type="ChEBI" id="CHEBI:142355"/>
        <note>ligand shared between dimeric partners</note>
    </ligand>
</feature>
<evidence type="ECO:0000313" key="7">
    <source>
        <dbReference type="EMBL" id="HIS75576.1"/>
    </source>
</evidence>
<dbReference type="SUPFAM" id="SSF53167">
    <property type="entry name" value="Purine and uridine phosphorylases"/>
    <property type="match status" value="1"/>
</dbReference>
<reference evidence="7" key="1">
    <citation type="submission" date="2020-10" db="EMBL/GenBank/DDBJ databases">
        <authorList>
            <person name="Gilroy R."/>
        </authorList>
    </citation>
    <scope>NUCLEOTIDE SEQUENCE</scope>
    <source>
        <strain evidence="7">CHK199-13235</strain>
    </source>
</reference>
<organism evidence="7 8">
    <name type="scientific">Candidatus Merdivicinus excrementipullorum</name>
    <dbReference type="NCBI Taxonomy" id="2840867"/>
    <lineage>
        <taxon>Bacteria</taxon>
        <taxon>Bacillati</taxon>
        <taxon>Bacillota</taxon>
        <taxon>Clostridia</taxon>
        <taxon>Eubacteriales</taxon>
        <taxon>Oscillospiraceae</taxon>
        <taxon>Oscillospiraceae incertae sedis</taxon>
        <taxon>Candidatus Merdivicinus</taxon>
    </lineage>
</organism>
<dbReference type="InterPro" id="IPR004402">
    <property type="entry name" value="DeoD-type"/>
</dbReference>
<evidence type="ECO:0000256" key="5">
    <source>
        <dbReference type="HAMAP-Rule" id="MF_01627"/>
    </source>
</evidence>
<dbReference type="InterPro" id="IPR035994">
    <property type="entry name" value="Nucleoside_phosphorylase_sf"/>
</dbReference>
<dbReference type="GO" id="GO:0004731">
    <property type="term" value="F:purine-nucleoside phosphorylase activity"/>
    <property type="evidence" value="ECO:0007669"/>
    <property type="project" value="UniProtKB-UniRule"/>
</dbReference>
<protein>
    <recommendedName>
        <fullName evidence="5">Purine nucleoside phosphorylase DeoD-type</fullName>
        <shortName evidence="5">PNP</shortName>
        <ecNumber evidence="5">2.4.2.1</ecNumber>
    </recommendedName>
</protein>
<feature type="binding site" description="in other chain" evidence="5">
    <location>
        <begin position="182"/>
        <end position="184"/>
    </location>
    <ligand>
        <name>a purine D-ribonucleoside</name>
        <dbReference type="ChEBI" id="CHEBI:142355"/>
        <note>ligand shared between dimeric partners</note>
    </ligand>
</feature>
<reference evidence="7" key="2">
    <citation type="journal article" date="2021" name="PeerJ">
        <title>Extensive microbial diversity within the chicken gut microbiome revealed by metagenomics and culture.</title>
        <authorList>
            <person name="Gilroy R."/>
            <person name="Ravi A."/>
            <person name="Getino M."/>
            <person name="Pursley I."/>
            <person name="Horton D.L."/>
            <person name="Alikhan N.F."/>
            <person name="Baker D."/>
            <person name="Gharbi K."/>
            <person name="Hall N."/>
            <person name="Watson M."/>
            <person name="Adriaenssens E.M."/>
            <person name="Foster-Nyarko E."/>
            <person name="Jarju S."/>
            <person name="Secka A."/>
            <person name="Antonio M."/>
            <person name="Oren A."/>
            <person name="Chaudhuri R.R."/>
            <person name="La Ragione R."/>
            <person name="Hildebrand F."/>
            <person name="Pallen M.J."/>
        </authorList>
    </citation>
    <scope>NUCLEOTIDE SEQUENCE</scope>
    <source>
        <strain evidence="7">CHK199-13235</strain>
    </source>
</reference>
<dbReference type="GO" id="GO:0042278">
    <property type="term" value="P:purine nucleoside metabolic process"/>
    <property type="evidence" value="ECO:0007669"/>
    <property type="project" value="UniProtKB-UniRule"/>
</dbReference>
<dbReference type="CDD" id="cd09006">
    <property type="entry name" value="PNP_EcPNPI-like"/>
    <property type="match status" value="1"/>
</dbReference>
<gene>
    <name evidence="5 7" type="primary">deoD</name>
    <name evidence="7" type="ORF">IAB51_02090</name>
</gene>
<feature type="binding site" description="in other chain" evidence="5">
    <location>
        <position position="27"/>
    </location>
    <ligand>
        <name>phosphate</name>
        <dbReference type="ChEBI" id="CHEBI:43474"/>
        <note>ligand shared between dimeric partners</note>
    </ligand>
</feature>
<comment type="subunit">
    <text evidence="5">Homohexamer; trimer of homodimers.</text>
</comment>
<evidence type="ECO:0000256" key="3">
    <source>
        <dbReference type="ARBA" id="ARBA00022679"/>
    </source>
</evidence>
<dbReference type="Pfam" id="PF01048">
    <property type="entry name" value="PNP_UDP_1"/>
    <property type="match status" value="1"/>
</dbReference>
<proteinExistence type="inferred from homology"/>
<keyword evidence="2 5" id="KW-0328">Glycosyltransferase</keyword>
<dbReference type="InterPro" id="IPR000845">
    <property type="entry name" value="Nucleoside_phosphorylase_d"/>
</dbReference>
<comment type="catalytic activity">
    <reaction evidence="5">
        <text>a purine D-ribonucleoside + phosphate = a purine nucleobase + alpha-D-ribose 1-phosphate</text>
        <dbReference type="Rhea" id="RHEA:19805"/>
        <dbReference type="ChEBI" id="CHEBI:26386"/>
        <dbReference type="ChEBI" id="CHEBI:43474"/>
        <dbReference type="ChEBI" id="CHEBI:57720"/>
        <dbReference type="ChEBI" id="CHEBI:142355"/>
        <dbReference type="EC" id="2.4.2.1"/>
    </reaction>
</comment>
<dbReference type="PANTHER" id="PTHR43691">
    <property type="entry name" value="URIDINE PHOSPHORYLASE"/>
    <property type="match status" value="1"/>
</dbReference>
<dbReference type="Proteomes" id="UP000824002">
    <property type="component" value="Unassembled WGS sequence"/>
</dbReference>
<sequence>MNTPTPHIGAKAGEIAPVVLMPGDPLRAKWIAENYLENPVCYTEVRGMLGFTGTYKGKPVSVQGSGMGCPSMGIYSHELYAFYGVETIIRVGSAGALQDFLDIGDLVIAQGACTDSHFPEQFGLPGAFAPIGDFELMRLGADAAGKKGLRYAVGNVLSSDCFYVDDPENLPKWRKMGVLAVEMECAALYANAARLGKKALGILTISDCPFKGTATTAEQRQNGMKDMIETALELV</sequence>
<dbReference type="GO" id="GO:0005829">
    <property type="term" value="C:cytosol"/>
    <property type="evidence" value="ECO:0007669"/>
    <property type="project" value="TreeGrafter"/>
</dbReference>
<evidence type="ECO:0000256" key="2">
    <source>
        <dbReference type="ARBA" id="ARBA00022676"/>
    </source>
</evidence>
<evidence type="ECO:0000256" key="4">
    <source>
        <dbReference type="ARBA" id="ARBA00048447"/>
    </source>
</evidence>
<dbReference type="GO" id="GO:0006218">
    <property type="term" value="P:uridine catabolic process"/>
    <property type="evidence" value="ECO:0007669"/>
    <property type="project" value="TreeGrafter"/>
</dbReference>
<dbReference type="PANTHER" id="PTHR43691:SF11">
    <property type="entry name" value="FI09636P-RELATED"/>
    <property type="match status" value="1"/>
</dbReference>
<dbReference type="PROSITE" id="PS01232">
    <property type="entry name" value="PNP_UDP_1"/>
    <property type="match status" value="1"/>
</dbReference>
<comment type="function">
    <text evidence="5">Catalyzes the reversible phosphorolytic breakdown of the N-glycosidic bond in the beta-(deoxy)ribonucleoside molecules, with the formation of the corresponding free purine bases and pentose-1-phosphate.</text>
</comment>